<evidence type="ECO:0000256" key="1">
    <source>
        <dbReference type="SAM" id="MobiDB-lite"/>
    </source>
</evidence>
<dbReference type="EMBL" id="JBGFUD010000418">
    <property type="protein sequence ID" value="MFH4974490.1"/>
    <property type="molecule type" value="Genomic_DNA"/>
</dbReference>
<feature type="compositionally biased region" description="Basic and acidic residues" evidence="1">
    <location>
        <begin position="11"/>
        <end position="23"/>
    </location>
</feature>
<keyword evidence="3" id="KW-1185">Reference proteome</keyword>
<comment type="caution">
    <text evidence="2">The sequence shown here is derived from an EMBL/GenBank/DDBJ whole genome shotgun (WGS) entry which is preliminary data.</text>
</comment>
<dbReference type="AlphaFoldDB" id="A0ABD6EDU0"/>
<gene>
    <name evidence="2" type="ORF">AB6A40_001199</name>
</gene>
<evidence type="ECO:0000313" key="2">
    <source>
        <dbReference type="EMBL" id="MFH4974490.1"/>
    </source>
</evidence>
<sequence>MGNYVATGKIINEKPDKGDHSGESEQFSATIRSLTIYSYQQKSNKVIHAEPCSVTDSGLVIPISVKLAEKWPYKLKITE</sequence>
<organism evidence="2 3">
    <name type="scientific">Gnathostoma spinigerum</name>
    <dbReference type="NCBI Taxonomy" id="75299"/>
    <lineage>
        <taxon>Eukaryota</taxon>
        <taxon>Metazoa</taxon>
        <taxon>Ecdysozoa</taxon>
        <taxon>Nematoda</taxon>
        <taxon>Chromadorea</taxon>
        <taxon>Rhabditida</taxon>
        <taxon>Spirurina</taxon>
        <taxon>Gnathostomatomorpha</taxon>
        <taxon>Gnathostomatoidea</taxon>
        <taxon>Gnathostomatidae</taxon>
        <taxon>Gnathostoma</taxon>
    </lineage>
</organism>
<feature type="region of interest" description="Disordered" evidence="1">
    <location>
        <begin position="1"/>
        <end position="25"/>
    </location>
</feature>
<evidence type="ECO:0000313" key="3">
    <source>
        <dbReference type="Proteomes" id="UP001608902"/>
    </source>
</evidence>
<accession>A0ABD6EDU0</accession>
<dbReference type="Proteomes" id="UP001608902">
    <property type="component" value="Unassembled WGS sequence"/>
</dbReference>
<name>A0ABD6EDU0_9BILA</name>
<reference evidence="2 3" key="1">
    <citation type="submission" date="2024-08" db="EMBL/GenBank/DDBJ databases">
        <title>Gnathostoma spinigerum genome.</title>
        <authorList>
            <person name="Gonzalez-Bertolin B."/>
            <person name="Monzon S."/>
            <person name="Zaballos A."/>
            <person name="Jimenez P."/>
            <person name="Dekumyoy P."/>
            <person name="Varona S."/>
            <person name="Cuesta I."/>
            <person name="Sumanam S."/>
            <person name="Adisakwattana P."/>
            <person name="Gasser R.B."/>
            <person name="Hernandez-Gonzalez A."/>
            <person name="Young N.D."/>
            <person name="Perteguer M.J."/>
        </authorList>
    </citation>
    <scope>NUCLEOTIDE SEQUENCE [LARGE SCALE GENOMIC DNA]</scope>
    <source>
        <strain evidence="2">AL3</strain>
        <tissue evidence="2">Liver</tissue>
    </source>
</reference>
<protein>
    <submittedName>
        <fullName evidence="2">Uncharacterized protein</fullName>
    </submittedName>
</protein>
<proteinExistence type="predicted"/>